<accession>A0A7W3J5F4</accession>
<feature type="transmembrane region" description="Helical" evidence="2">
    <location>
        <begin position="429"/>
        <end position="448"/>
    </location>
</feature>
<feature type="transmembrane region" description="Helical" evidence="2">
    <location>
        <begin position="388"/>
        <end position="408"/>
    </location>
</feature>
<dbReference type="EMBL" id="JACGWV010000001">
    <property type="protein sequence ID" value="MBA8806573.1"/>
    <property type="molecule type" value="Genomic_DNA"/>
</dbReference>
<dbReference type="PANTHER" id="PTHR34219">
    <property type="entry name" value="IRON-REGULATED INNER MEMBRANE PROTEIN-RELATED"/>
    <property type="match status" value="1"/>
</dbReference>
<dbReference type="AlphaFoldDB" id="A0A7W3J5F4"/>
<gene>
    <name evidence="3" type="ORF">FHX71_000515</name>
</gene>
<dbReference type="PANTHER" id="PTHR34219:SF1">
    <property type="entry name" value="PEPSY DOMAIN-CONTAINING PROTEIN"/>
    <property type="match status" value="1"/>
</dbReference>
<evidence type="ECO:0000256" key="1">
    <source>
        <dbReference type="SAM" id="MobiDB-lite"/>
    </source>
</evidence>
<feature type="transmembrane region" description="Helical" evidence="2">
    <location>
        <begin position="36"/>
        <end position="58"/>
    </location>
</feature>
<reference evidence="3 4" key="1">
    <citation type="submission" date="2020-07" db="EMBL/GenBank/DDBJ databases">
        <title>Sequencing the genomes of 1000 actinobacteria strains.</title>
        <authorList>
            <person name="Klenk H.-P."/>
        </authorList>
    </citation>
    <scope>NUCLEOTIDE SEQUENCE [LARGE SCALE GENOMIC DNA]</scope>
    <source>
        <strain evidence="3 4">DSM 44121</strain>
    </source>
</reference>
<evidence type="ECO:0000313" key="4">
    <source>
        <dbReference type="Proteomes" id="UP000540568"/>
    </source>
</evidence>
<feature type="transmembrane region" description="Helical" evidence="2">
    <location>
        <begin position="218"/>
        <end position="243"/>
    </location>
</feature>
<sequence length="485" mass="50832">MTDTLTGTDVPPASDPSPPPPRRGPWFGPLLRRLHFYAGLLVGPFILVAATSGALYALTPAIEQVVYDQELHAPVADPALTLGEQIEVAQGEVGADAALTAVRPAPEPGDTTRVMFAEDGLGPSESRAIFVDPATGEVRGDLTVYGSSGALPLRTWISNLHRSLHLGDPGRLYSELAASWLGIVAVVGLVLWINRLRAARRAAGAVRPKRKATGYRRLLSWHTATGAVVVLGAVFLSVTGITWSQHGGGNVGELRSDLGWTTPALDTRLSGDTSAGGADEHAEHGGGSSAPTGAANPATFDAVLAIAQGINVNTGEVEIKPPAEPGLAWTVQENKSDVPTEADAVAVDGTTMQVVHRTDFASFPLPAKLTTWGIDLHMGLLFGLANQLVLFVLALGIGAMVVLGYLMWWKRRPTREPRGIGGPAPRRGALQDAPWWGLLLVAAVALVVGTFLPLVGYTLVAFVVVDVVVGLVRARRAGQEAGATP</sequence>
<dbReference type="InterPro" id="IPR005625">
    <property type="entry name" value="PepSY-ass_TM"/>
</dbReference>
<dbReference type="Proteomes" id="UP000540568">
    <property type="component" value="Unassembled WGS sequence"/>
</dbReference>
<feature type="compositionally biased region" description="Pro residues" evidence="1">
    <location>
        <begin position="13"/>
        <end position="23"/>
    </location>
</feature>
<comment type="caution">
    <text evidence="3">The sequence shown here is derived from an EMBL/GenBank/DDBJ whole genome shotgun (WGS) entry which is preliminary data.</text>
</comment>
<evidence type="ECO:0000313" key="3">
    <source>
        <dbReference type="EMBL" id="MBA8806573.1"/>
    </source>
</evidence>
<keyword evidence="4" id="KW-1185">Reference proteome</keyword>
<organism evidence="3 4">
    <name type="scientific">Promicromonospora sukumoe</name>
    <dbReference type="NCBI Taxonomy" id="88382"/>
    <lineage>
        <taxon>Bacteria</taxon>
        <taxon>Bacillati</taxon>
        <taxon>Actinomycetota</taxon>
        <taxon>Actinomycetes</taxon>
        <taxon>Micrococcales</taxon>
        <taxon>Promicromonosporaceae</taxon>
        <taxon>Promicromonospora</taxon>
    </lineage>
</organism>
<dbReference type="RefSeq" id="WP_182614282.1">
    <property type="nucleotide sequence ID" value="NZ_BAAATF010000002.1"/>
</dbReference>
<feature type="region of interest" description="Disordered" evidence="1">
    <location>
        <begin position="265"/>
        <end position="293"/>
    </location>
</feature>
<dbReference type="Pfam" id="PF03929">
    <property type="entry name" value="PepSY_TM"/>
    <property type="match status" value="1"/>
</dbReference>
<proteinExistence type="predicted"/>
<keyword evidence="2" id="KW-1133">Transmembrane helix</keyword>
<evidence type="ECO:0000256" key="2">
    <source>
        <dbReference type="SAM" id="Phobius"/>
    </source>
</evidence>
<keyword evidence="2" id="KW-0812">Transmembrane</keyword>
<feature type="transmembrane region" description="Helical" evidence="2">
    <location>
        <begin position="177"/>
        <end position="197"/>
    </location>
</feature>
<keyword evidence="2" id="KW-0472">Membrane</keyword>
<protein>
    <submittedName>
        <fullName evidence="3">Putative iron-regulated membrane protein</fullName>
    </submittedName>
</protein>
<name>A0A7W3J5F4_9MICO</name>
<feature type="region of interest" description="Disordered" evidence="1">
    <location>
        <begin position="1"/>
        <end position="24"/>
    </location>
</feature>